<name>A0A177EDS8_9MICR</name>
<dbReference type="SUPFAM" id="SSF52540">
    <property type="entry name" value="P-loop containing nucleoside triphosphate hydrolases"/>
    <property type="match status" value="1"/>
</dbReference>
<evidence type="ECO:0000313" key="8">
    <source>
        <dbReference type="Proteomes" id="UP000185944"/>
    </source>
</evidence>
<dbReference type="GO" id="GO:0006312">
    <property type="term" value="P:mitotic recombination"/>
    <property type="evidence" value="ECO:0007669"/>
    <property type="project" value="TreeGrafter"/>
</dbReference>
<protein>
    <submittedName>
        <fullName evidence="7">DNA mismatch repair protein MSH2</fullName>
    </submittedName>
</protein>
<dbReference type="PIRSF" id="PIRSF005813">
    <property type="entry name" value="MSH2"/>
    <property type="match status" value="1"/>
</dbReference>
<dbReference type="GO" id="GO:0006298">
    <property type="term" value="P:mismatch repair"/>
    <property type="evidence" value="ECO:0007669"/>
    <property type="project" value="InterPro"/>
</dbReference>
<keyword evidence="3" id="KW-0067">ATP-binding</keyword>
<dbReference type="SMART" id="SM00534">
    <property type="entry name" value="MUTSac"/>
    <property type="match status" value="1"/>
</dbReference>
<comment type="caution">
    <text evidence="7">The sequence shown here is derived from an EMBL/GenBank/DDBJ whole genome shotgun (WGS) entry which is preliminary data.</text>
</comment>
<dbReference type="Pfam" id="PF05190">
    <property type="entry name" value="MutS_IV"/>
    <property type="match status" value="1"/>
</dbReference>
<comment type="similarity">
    <text evidence="1">Belongs to the DNA mismatch repair MutS family.</text>
</comment>
<dbReference type="Pfam" id="PF00488">
    <property type="entry name" value="MutS_V"/>
    <property type="match status" value="1"/>
</dbReference>
<dbReference type="Proteomes" id="UP000185944">
    <property type="component" value="Unassembled WGS sequence"/>
</dbReference>
<dbReference type="InterPro" id="IPR011184">
    <property type="entry name" value="DNA_mismatch_repair_Msh2"/>
</dbReference>
<dbReference type="STRING" id="1805483.A0A177EDS8"/>
<keyword evidence="8" id="KW-1185">Reference proteome</keyword>
<organism evidence="7 8">
    <name type="scientific">Nematocida displodere</name>
    <dbReference type="NCBI Taxonomy" id="1805483"/>
    <lineage>
        <taxon>Eukaryota</taxon>
        <taxon>Fungi</taxon>
        <taxon>Fungi incertae sedis</taxon>
        <taxon>Microsporidia</taxon>
        <taxon>Nematocida</taxon>
    </lineage>
</organism>
<keyword evidence="5" id="KW-0234">DNA repair</keyword>
<accession>A0A177EDS8</accession>
<evidence type="ECO:0000256" key="2">
    <source>
        <dbReference type="ARBA" id="ARBA00022741"/>
    </source>
</evidence>
<dbReference type="VEuPathDB" id="MicrosporidiaDB:NEDG_01515"/>
<keyword evidence="4" id="KW-0238">DNA-binding</keyword>
<dbReference type="InterPro" id="IPR007861">
    <property type="entry name" value="DNA_mismatch_repair_MutS_clamp"/>
</dbReference>
<sequence length="739" mass="82001">MVKLRLKGEHYIVSREDAAEVRDILGEKGEGDLKIPSEQIGGIISALIKKKGALVEEYAEINGREVRIRVGSPGNWSDFAECLVDGTDTARIAGIVLTKESHLVGVEVSSICTIAKTLDIFTFQDSEIFSNLVQILYEQNIKEVVYEDKTLEKVLGAMGVSHRHVGPLKSVGSKHRSTQVLEKFLNLVTDDYEKNTGIVTETMKMDATVARTLLDGEVSLWEEIKCASVQGKRLLRMFIRLPHTNREEIERRHSIVEEMQLLAGGVRQALAKVPDTMLICKKLEKGTATLPEILKILKSLEITEILLKAVTPVKSMQFEVGTLAEAQHACLEVVDAIHRVIDPETLEIRETYNEKLASLSIQRAAQEKEVLLEYSREIVRSQLQKHKVKLENTPTHGYHLKMPRAELNAISGKGFIQLSAQKSGVLFTTEQIRKLDHAIKTTDTARIQETHKVLSDLRDTIKVYRCWLEVINHLIAAIDVFSSLSLFAQANNLTRPTLTDGEYSIRGAYHPLLPAIHRRQQQHGLTPPEITKNDLALTDTRFCLITGPNMGGKTTFLKTVALISIMAQFGSFVPAEEARIPIFSSLFLRIGASDAPESNISTFMAEMIDISKIVNSATKDSLVIIDELGRGTSDADGYAIAQATTEHIITLGSLTLFATHFYELSTIPGITNKRVGCIQTETAPIMTYRIEDGVGDSSFGLNVAKHTGFPEAVIDMAQTWIKTQEISTTPKSTQQKPNQ</sequence>
<proteinExistence type="inferred from homology"/>
<dbReference type="OrthoDB" id="295033at2759"/>
<dbReference type="SMART" id="SM00533">
    <property type="entry name" value="MUTSd"/>
    <property type="match status" value="1"/>
</dbReference>
<dbReference type="Gene3D" id="1.10.1420.10">
    <property type="match status" value="2"/>
</dbReference>
<dbReference type="GO" id="GO:0032301">
    <property type="term" value="C:MutSalpha complex"/>
    <property type="evidence" value="ECO:0007669"/>
    <property type="project" value="TreeGrafter"/>
</dbReference>
<evidence type="ECO:0000256" key="3">
    <source>
        <dbReference type="ARBA" id="ARBA00022840"/>
    </source>
</evidence>
<keyword evidence="2" id="KW-0547">Nucleotide-binding</keyword>
<reference evidence="7 8" key="1">
    <citation type="submission" date="2016-02" db="EMBL/GenBank/DDBJ databases">
        <title>Discovery of a natural microsporidian pathogen with a broad tissue tropism in Caenorhabditis elegans.</title>
        <authorList>
            <person name="Luallen R.J."/>
            <person name="Reinke A.W."/>
            <person name="Tong L."/>
            <person name="Botts M.R."/>
            <person name="Felix M.-A."/>
            <person name="Troemel E.R."/>
        </authorList>
    </citation>
    <scope>NUCLEOTIDE SEQUENCE [LARGE SCALE GENOMIC DNA]</scope>
    <source>
        <strain evidence="7 8">JUm2807</strain>
    </source>
</reference>
<evidence type="ECO:0000259" key="6">
    <source>
        <dbReference type="PROSITE" id="PS00486"/>
    </source>
</evidence>
<dbReference type="GO" id="GO:0030983">
    <property type="term" value="F:mismatched DNA binding"/>
    <property type="evidence" value="ECO:0007669"/>
    <property type="project" value="InterPro"/>
</dbReference>
<keyword evidence="5" id="KW-0227">DNA damage</keyword>
<feature type="domain" description="DNA mismatch repair proteins mutS family" evidence="6">
    <location>
        <begin position="621"/>
        <end position="637"/>
    </location>
</feature>
<dbReference type="InterPro" id="IPR007696">
    <property type="entry name" value="DNA_mismatch_repair_MutS_core"/>
</dbReference>
<dbReference type="GeneID" id="93647865"/>
<dbReference type="PROSITE" id="PS00486">
    <property type="entry name" value="DNA_MISMATCH_REPAIR_2"/>
    <property type="match status" value="1"/>
</dbReference>
<dbReference type="GO" id="GO:0005524">
    <property type="term" value="F:ATP binding"/>
    <property type="evidence" value="ECO:0007669"/>
    <property type="project" value="UniProtKB-KW"/>
</dbReference>
<dbReference type="EMBL" id="LTDL01000038">
    <property type="protein sequence ID" value="OAG29968.1"/>
    <property type="molecule type" value="Genomic_DNA"/>
</dbReference>
<dbReference type="SUPFAM" id="SSF48334">
    <property type="entry name" value="DNA repair protein MutS, domain III"/>
    <property type="match status" value="1"/>
</dbReference>
<dbReference type="InterPro" id="IPR027417">
    <property type="entry name" value="P-loop_NTPase"/>
</dbReference>
<evidence type="ECO:0000256" key="5">
    <source>
        <dbReference type="ARBA" id="ARBA00023204"/>
    </source>
</evidence>
<gene>
    <name evidence="7" type="ORF">NEDG_01515</name>
</gene>
<dbReference type="PANTHER" id="PTHR11361">
    <property type="entry name" value="DNA MISMATCH REPAIR PROTEIN MUTS FAMILY MEMBER"/>
    <property type="match status" value="1"/>
</dbReference>
<evidence type="ECO:0000256" key="1">
    <source>
        <dbReference type="ARBA" id="ARBA00006271"/>
    </source>
</evidence>
<dbReference type="InterPro" id="IPR036187">
    <property type="entry name" value="DNA_mismatch_repair_MutS_sf"/>
</dbReference>
<dbReference type="Gene3D" id="3.40.50.300">
    <property type="entry name" value="P-loop containing nucleotide triphosphate hydrolases"/>
    <property type="match status" value="1"/>
</dbReference>
<dbReference type="InterPro" id="IPR045076">
    <property type="entry name" value="MutS"/>
</dbReference>
<dbReference type="InterPro" id="IPR000432">
    <property type="entry name" value="DNA_mismatch_repair_MutS_C"/>
</dbReference>
<evidence type="ECO:0000256" key="4">
    <source>
        <dbReference type="ARBA" id="ARBA00023125"/>
    </source>
</evidence>
<evidence type="ECO:0000313" key="7">
    <source>
        <dbReference type="EMBL" id="OAG29968.1"/>
    </source>
</evidence>
<dbReference type="AlphaFoldDB" id="A0A177EDS8"/>
<dbReference type="RefSeq" id="XP_067544520.1">
    <property type="nucleotide sequence ID" value="XM_067688933.1"/>
</dbReference>
<dbReference type="Pfam" id="PF05192">
    <property type="entry name" value="MutS_III"/>
    <property type="match status" value="1"/>
</dbReference>
<dbReference type="GO" id="GO:0140664">
    <property type="term" value="F:ATP-dependent DNA damage sensor activity"/>
    <property type="evidence" value="ECO:0007669"/>
    <property type="project" value="InterPro"/>
</dbReference>
<dbReference type="PANTHER" id="PTHR11361:SF35">
    <property type="entry name" value="DNA MISMATCH REPAIR PROTEIN MSH2"/>
    <property type="match status" value="1"/>
</dbReference>